<name>A0ABX9YDR9_9BURK</name>
<accession>A0ABX9YDR9</accession>
<keyword evidence="2" id="KW-1185">Reference proteome</keyword>
<dbReference type="Proteomes" id="UP000281098">
    <property type="component" value="Unassembled WGS sequence"/>
</dbReference>
<comment type="caution">
    <text evidence="1">The sequence shown here is derived from an EMBL/GenBank/DDBJ whole genome shotgun (WGS) entry which is preliminary data.</text>
</comment>
<proteinExistence type="predicted"/>
<evidence type="ECO:0000313" key="1">
    <source>
        <dbReference type="EMBL" id="RQY77855.1"/>
    </source>
</evidence>
<evidence type="ECO:0000313" key="2">
    <source>
        <dbReference type="Proteomes" id="UP000281098"/>
    </source>
</evidence>
<dbReference type="EMBL" id="QTPM01000114">
    <property type="protein sequence ID" value="RQY77855.1"/>
    <property type="molecule type" value="Genomic_DNA"/>
</dbReference>
<protein>
    <submittedName>
        <fullName evidence="1">Uncharacterized protein</fullName>
    </submittedName>
</protein>
<organism evidence="1 2">
    <name type="scientific">Burkholderia stagnalis</name>
    <dbReference type="NCBI Taxonomy" id="1503054"/>
    <lineage>
        <taxon>Bacteria</taxon>
        <taxon>Pseudomonadati</taxon>
        <taxon>Pseudomonadota</taxon>
        <taxon>Betaproteobacteria</taxon>
        <taxon>Burkholderiales</taxon>
        <taxon>Burkholderiaceae</taxon>
        <taxon>Burkholderia</taxon>
        <taxon>Burkholderia cepacia complex</taxon>
    </lineage>
</organism>
<dbReference type="InterPro" id="IPR038712">
    <property type="entry name" value="PixA-like_sf"/>
</dbReference>
<reference evidence="1 2" key="1">
    <citation type="submission" date="2018-08" db="EMBL/GenBank/DDBJ databases">
        <title>Comparative analysis of Burkholderia isolates from Puerto Rico.</title>
        <authorList>
            <person name="Hall C."/>
            <person name="Sahl J."/>
            <person name="Wagner D."/>
        </authorList>
    </citation>
    <scope>NUCLEOTIDE SEQUENCE [LARGE SCALE GENOMIC DNA]</scope>
    <source>
        <strain evidence="1 2">Bp8966</strain>
    </source>
</reference>
<dbReference type="Gene3D" id="2.60.40.3910">
    <property type="entry name" value="Inclusion body protein"/>
    <property type="match status" value="1"/>
</dbReference>
<sequence length="150" mass="15991">MLDFIFISEGIMAIRYVLVVVNVSKALQEKNLAKYTYMVDSTGYVGGGTGEGGNELLTTCKVRDTIQWTVTSINPGNDVAIAKIYGQAVDSGMINVDPIPSGGVVSTQAYVAKPGTGVQYTMSLILDDSPPMSFDPFITATPRAPEDDSE</sequence>
<gene>
    <name evidence="1" type="ORF">DF017_36585</name>
</gene>